<dbReference type="EC" id="6.5.1.2" evidence="12 13"/>
<dbReference type="Pfam" id="PF03120">
    <property type="entry name" value="OB_DNA_ligase"/>
    <property type="match status" value="1"/>
</dbReference>
<dbReference type="EMBL" id="JARHUD010000010">
    <property type="protein sequence ID" value="MDF2097208.1"/>
    <property type="molecule type" value="Genomic_DNA"/>
</dbReference>
<dbReference type="Gene3D" id="3.40.50.10190">
    <property type="entry name" value="BRCT domain"/>
    <property type="match status" value="1"/>
</dbReference>
<keyword evidence="16" id="KW-1185">Reference proteome</keyword>
<comment type="caution">
    <text evidence="15">The sequence shown here is derived from an EMBL/GenBank/DDBJ whole genome shotgun (WGS) entry which is preliminary data.</text>
</comment>
<dbReference type="InterPro" id="IPR013839">
    <property type="entry name" value="DNAligase_adenylation"/>
</dbReference>
<dbReference type="Proteomes" id="UP001215503">
    <property type="component" value="Unassembled WGS sequence"/>
</dbReference>
<dbReference type="SUPFAM" id="SSF56091">
    <property type="entry name" value="DNA ligase/mRNA capping enzyme, catalytic domain"/>
    <property type="match status" value="1"/>
</dbReference>
<keyword evidence="7 12" id="KW-0460">Magnesium</keyword>
<dbReference type="PROSITE" id="PS01055">
    <property type="entry name" value="DNA_LIGASE_N1"/>
    <property type="match status" value="1"/>
</dbReference>
<feature type="active site" description="N6-AMP-lysine intermediate" evidence="12">
    <location>
        <position position="129"/>
    </location>
</feature>
<feature type="binding site" evidence="12">
    <location>
        <position position="326"/>
    </location>
    <ligand>
        <name>NAD(+)</name>
        <dbReference type="ChEBI" id="CHEBI:57540"/>
    </ligand>
</feature>
<feature type="binding site" evidence="12">
    <location>
        <position position="422"/>
    </location>
    <ligand>
        <name>Zn(2+)</name>
        <dbReference type="ChEBI" id="CHEBI:29105"/>
    </ligand>
</feature>
<evidence type="ECO:0000256" key="6">
    <source>
        <dbReference type="ARBA" id="ARBA00022833"/>
    </source>
</evidence>
<dbReference type="Gene3D" id="6.20.10.30">
    <property type="match status" value="1"/>
</dbReference>
<feature type="binding site" evidence="12">
    <location>
        <position position="127"/>
    </location>
    <ligand>
        <name>NAD(+)</name>
        <dbReference type="ChEBI" id="CHEBI:57540"/>
    </ligand>
</feature>
<evidence type="ECO:0000256" key="10">
    <source>
        <dbReference type="ARBA" id="ARBA00023211"/>
    </source>
</evidence>
<name>A0ABT5YQJ4_9PROT</name>
<feature type="binding site" evidence="12">
    <location>
        <begin position="93"/>
        <end position="94"/>
    </location>
    <ligand>
        <name>NAD(+)</name>
        <dbReference type="ChEBI" id="CHEBI:57540"/>
    </ligand>
</feature>
<dbReference type="PROSITE" id="PS01056">
    <property type="entry name" value="DNA_LIGASE_N2"/>
    <property type="match status" value="1"/>
</dbReference>
<feature type="binding site" evidence="12">
    <location>
        <position position="302"/>
    </location>
    <ligand>
        <name>NAD(+)</name>
        <dbReference type="ChEBI" id="CHEBI:57540"/>
    </ligand>
</feature>
<dbReference type="Pfam" id="PF00533">
    <property type="entry name" value="BRCT"/>
    <property type="match status" value="1"/>
</dbReference>
<comment type="caution">
    <text evidence="12">Lacks conserved residue(s) required for the propagation of feature annotation.</text>
</comment>
<dbReference type="InterPro" id="IPR036420">
    <property type="entry name" value="BRCT_dom_sf"/>
</dbReference>
<evidence type="ECO:0000256" key="13">
    <source>
        <dbReference type="RuleBase" id="RU000618"/>
    </source>
</evidence>
<evidence type="ECO:0000256" key="1">
    <source>
        <dbReference type="ARBA" id="ARBA00004067"/>
    </source>
</evidence>
<dbReference type="InterPro" id="IPR001679">
    <property type="entry name" value="DNA_ligase"/>
</dbReference>
<evidence type="ECO:0000256" key="9">
    <source>
        <dbReference type="ARBA" id="ARBA00023204"/>
    </source>
</evidence>
<evidence type="ECO:0000259" key="14">
    <source>
        <dbReference type="PROSITE" id="PS50172"/>
    </source>
</evidence>
<evidence type="ECO:0000256" key="11">
    <source>
        <dbReference type="ARBA" id="ARBA00034005"/>
    </source>
</evidence>
<dbReference type="SMART" id="SM00532">
    <property type="entry name" value="LIGANc"/>
    <property type="match status" value="1"/>
</dbReference>
<dbReference type="InterPro" id="IPR001357">
    <property type="entry name" value="BRCT_dom"/>
</dbReference>
<feature type="binding site" evidence="12">
    <location>
        <position position="186"/>
    </location>
    <ligand>
        <name>NAD(+)</name>
        <dbReference type="ChEBI" id="CHEBI:57540"/>
    </ligand>
</feature>
<dbReference type="SUPFAM" id="SSF52113">
    <property type="entry name" value="BRCT domain"/>
    <property type="match status" value="1"/>
</dbReference>
<evidence type="ECO:0000313" key="15">
    <source>
        <dbReference type="EMBL" id="MDF2097208.1"/>
    </source>
</evidence>
<gene>
    <name evidence="12 15" type="primary">ligA</name>
    <name evidence="15" type="ORF">P2G67_14605</name>
</gene>
<dbReference type="InterPro" id="IPR041663">
    <property type="entry name" value="DisA/LigA_HHH"/>
</dbReference>
<proteinExistence type="inferred from homology"/>
<dbReference type="SUPFAM" id="SSF47781">
    <property type="entry name" value="RuvA domain 2-like"/>
    <property type="match status" value="1"/>
</dbReference>
<keyword evidence="4 12" id="KW-0479">Metal-binding</keyword>
<dbReference type="InterPro" id="IPR012340">
    <property type="entry name" value="NA-bd_OB-fold"/>
</dbReference>
<dbReference type="Gene3D" id="1.10.287.610">
    <property type="entry name" value="Helix hairpin bin"/>
    <property type="match status" value="1"/>
</dbReference>
<keyword evidence="3 12" id="KW-0235">DNA replication</keyword>
<feature type="domain" description="BRCT" evidence="14">
    <location>
        <begin position="633"/>
        <end position="705"/>
    </location>
</feature>
<dbReference type="RefSeq" id="WP_275823987.1">
    <property type="nucleotide sequence ID" value="NZ_JARHUD010000010.1"/>
</dbReference>
<dbReference type="Pfam" id="PF12826">
    <property type="entry name" value="HHH_2"/>
    <property type="match status" value="1"/>
</dbReference>
<dbReference type="NCBIfam" id="TIGR00575">
    <property type="entry name" value="dnlj"/>
    <property type="match status" value="1"/>
</dbReference>
<keyword evidence="6 12" id="KW-0862">Zinc</keyword>
<dbReference type="HAMAP" id="MF_01588">
    <property type="entry name" value="DNA_ligase_A"/>
    <property type="match status" value="1"/>
</dbReference>
<sequence length="713" mass="78864">MSEHALPVDSLTREQAAAELEWLAAEIARHDALYYREDAPEISDADYDALRQRNAAIEARFPDLVRADSPSRRVGAAPSSGFAKVRHAVPMLSLDNAFDEGDLGEFVARVRRFLNWPAEETLDFVAEPKIDGLSITLRYEEGRFVRGATRGDGREGEDVTRNLHTLDDLPKDLGKGVPDVLEVRGEVYMTKSDFAALNRRQEEAGSKVFANPRNAAAGSLRQLDPAITAQRPLRLFAYSWGELSESVAETHWAFLERLRDWGFATNPLAERCPDLEAMLALYHRVEAERAGLDYDIDGVVYKVDRLDLQARLGFVSRAPRWAIAHKFPAERATTKLEKIDIQVGRTGALTPVAHLTPVTVGGVVVSRATLHNADEIQRKDVREGDTVVVQRAGDVIPQIVEVVLDKRPKNLAPYSFPTHCPCPLRTEVVRHEGEAVSRCSGELACPYQQVEKLIHFVSRDAFDIEGLGEKQVRAFFDWELIRTPADIFDLQRNDGSDGLTRLKNRPGWGARSAEKLFEAIEARRRIGLDRFIYALGIRQVGQATARLLARSYGSLEAWQAAMKQAAAERQAQPEARKPEEVGEAYAELCNLSGIGLSMADDLCAFFGEPHNLKVLEELEARLNVEPPEAPDRQVQSPIAGKTLVFTGTLETMSRSEAKARAEALGAKVAGSVSRKTDFVVVGADAGSKARKAADLGVEILSEEQWRELSGSDT</sequence>
<dbReference type="Gene3D" id="2.40.50.140">
    <property type="entry name" value="Nucleic acid-binding proteins"/>
    <property type="match status" value="1"/>
</dbReference>
<dbReference type="SUPFAM" id="SSF50249">
    <property type="entry name" value="Nucleic acid-binding proteins"/>
    <property type="match status" value="1"/>
</dbReference>
<feature type="binding site" evidence="12">
    <location>
        <begin position="44"/>
        <end position="48"/>
    </location>
    <ligand>
        <name>NAD(+)</name>
        <dbReference type="ChEBI" id="CHEBI:57540"/>
    </ligand>
</feature>
<evidence type="ECO:0000256" key="7">
    <source>
        <dbReference type="ARBA" id="ARBA00022842"/>
    </source>
</evidence>
<evidence type="ECO:0000313" key="16">
    <source>
        <dbReference type="Proteomes" id="UP001215503"/>
    </source>
</evidence>
<dbReference type="Gene3D" id="1.10.150.20">
    <property type="entry name" value="5' to 3' exonuclease, C-terminal subdomain"/>
    <property type="match status" value="2"/>
</dbReference>
<protein>
    <recommendedName>
        <fullName evidence="12 13">DNA ligase</fullName>
        <ecNumber evidence="12 13">6.5.1.2</ecNumber>
    </recommendedName>
    <alternativeName>
        <fullName evidence="12">Polydeoxyribonucleotide synthase [NAD(+)]</fullName>
    </alternativeName>
</protein>
<dbReference type="Gene3D" id="3.30.470.30">
    <property type="entry name" value="DNA ligase/mRNA capping enzyme"/>
    <property type="match status" value="1"/>
</dbReference>
<keyword evidence="9 12" id="KW-0234">DNA repair</keyword>
<accession>A0ABT5YQJ4</accession>
<feature type="binding site" evidence="12">
    <location>
        <position position="420"/>
    </location>
    <ligand>
        <name>Zn(2+)</name>
        <dbReference type="ChEBI" id="CHEBI:29105"/>
    </ligand>
</feature>
<dbReference type="PIRSF" id="PIRSF001604">
    <property type="entry name" value="LigA"/>
    <property type="match status" value="1"/>
</dbReference>
<keyword evidence="5 12" id="KW-0227">DNA damage</keyword>
<dbReference type="InterPro" id="IPR018239">
    <property type="entry name" value="DNA_ligase_AS"/>
</dbReference>
<reference evidence="15 16" key="1">
    <citation type="submission" date="2023-03" db="EMBL/GenBank/DDBJ databases">
        <title>Fodinicurvata sp. CAU 1616 isolated from sea sendiment.</title>
        <authorList>
            <person name="Kim W."/>
        </authorList>
    </citation>
    <scope>NUCLEOTIDE SEQUENCE [LARGE SCALE GENOMIC DNA]</scope>
    <source>
        <strain evidence="15 16">CAU 1616</strain>
    </source>
</reference>
<dbReference type="PANTHER" id="PTHR23389">
    <property type="entry name" value="CHROMOSOME TRANSMISSION FIDELITY FACTOR 18"/>
    <property type="match status" value="1"/>
</dbReference>
<evidence type="ECO:0000256" key="3">
    <source>
        <dbReference type="ARBA" id="ARBA00022705"/>
    </source>
</evidence>
<dbReference type="PANTHER" id="PTHR23389:SF9">
    <property type="entry name" value="DNA LIGASE"/>
    <property type="match status" value="1"/>
</dbReference>
<dbReference type="GO" id="GO:0003911">
    <property type="term" value="F:DNA ligase (NAD+) activity"/>
    <property type="evidence" value="ECO:0007669"/>
    <property type="project" value="UniProtKB-EC"/>
</dbReference>
<organism evidence="15 16">
    <name type="scientific">Aquibaculum arenosum</name>
    <dbReference type="NCBI Taxonomy" id="3032591"/>
    <lineage>
        <taxon>Bacteria</taxon>
        <taxon>Pseudomonadati</taxon>
        <taxon>Pseudomonadota</taxon>
        <taxon>Alphaproteobacteria</taxon>
        <taxon>Rhodospirillales</taxon>
        <taxon>Rhodovibrionaceae</taxon>
        <taxon>Aquibaculum</taxon>
    </lineage>
</organism>
<comment type="cofactor">
    <cofactor evidence="12">
        <name>Mg(2+)</name>
        <dbReference type="ChEBI" id="CHEBI:18420"/>
    </cofactor>
    <cofactor evidence="12">
        <name>Mn(2+)</name>
        <dbReference type="ChEBI" id="CHEBI:29035"/>
    </cofactor>
</comment>
<comment type="catalytic activity">
    <reaction evidence="11 12 13">
        <text>NAD(+) + (deoxyribonucleotide)n-3'-hydroxyl + 5'-phospho-(deoxyribonucleotide)m = (deoxyribonucleotide)n+m + AMP + beta-nicotinamide D-nucleotide.</text>
        <dbReference type="EC" id="6.5.1.2"/>
    </reaction>
</comment>
<dbReference type="Pfam" id="PF01653">
    <property type="entry name" value="DNA_ligase_aden"/>
    <property type="match status" value="1"/>
</dbReference>
<dbReference type="PROSITE" id="PS50172">
    <property type="entry name" value="BRCT"/>
    <property type="match status" value="1"/>
</dbReference>
<dbReference type="CDD" id="cd17748">
    <property type="entry name" value="BRCT_DNA_ligase_like"/>
    <property type="match status" value="1"/>
</dbReference>
<dbReference type="NCBIfam" id="NF005932">
    <property type="entry name" value="PRK07956.1"/>
    <property type="match status" value="1"/>
</dbReference>
<evidence type="ECO:0000256" key="4">
    <source>
        <dbReference type="ARBA" id="ARBA00022723"/>
    </source>
</evidence>
<evidence type="ECO:0000256" key="5">
    <source>
        <dbReference type="ARBA" id="ARBA00022763"/>
    </source>
</evidence>
<dbReference type="CDD" id="cd00114">
    <property type="entry name" value="LIGANc"/>
    <property type="match status" value="1"/>
</dbReference>
<dbReference type="SMART" id="SM00292">
    <property type="entry name" value="BRCT"/>
    <property type="match status" value="1"/>
</dbReference>
<dbReference type="InterPro" id="IPR004150">
    <property type="entry name" value="NAD_DNA_ligase_OB"/>
</dbReference>
<comment type="similarity">
    <text evidence="12">Belongs to the NAD-dependent DNA ligase family. LigA subfamily.</text>
</comment>
<dbReference type="InterPro" id="IPR013840">
    <property type="entry name" value="DNAligase_N"/>
</dbReference>
<feature type="binding site" evidence="12">
    <location>
        <position position="445"/>
    </location>
    <ligand>
        <name>Zn(2+)</name>
        <dbReference type="ChEBI" id="CHEBI:29105"/>
    </ligand>
</feature>
<comment type="function">
    <text evidence="1 12">DNA ligase that catalyzes the formation of phosphodiester linkages between 5'-phosphoryl and 3'-hydroxyl groups in double-stranded DNA using NAD as a coenzyme and as the energy source for the reaction. It is essential for DNA replication and repair of damaged DNA.</text>
</comment>
<evidence type="ECO:0000256" key="8">
    <source>
        <dbReference type="ARBA" id="ARBA00023027"/>
    </source>
</evidence>
<dbReference type="InterPro" id="IPR010994">
    <property type="entry name" value="RuvA_2-like"/>
</dbReference>
<keyword evidence="8 12" id="KW-0520">NAD</keyword>
<keyword evidence="2 12" id="KW-0436">Ligase</keyword>
<keyword evidence="10 12" id="KW-0464">Manganese</keyword>
<feature type="binding site" evidence="12">
    <location>
        <position position="150"/>
    </location>
    <ligand>
        <name>NAD(+)</name>
        <dbReference type="ChEBI" id="CHEBI:57540"/>
    </ligand>
</feature>
<evidence type="ECO:0000256" key="2">
    <source>
        <dbReference type="ARBA" id="ARBA00022598"/>
    </source>
</evidence>
<evidence type="ECO:0000256" key="12">
    <source>
        <dbReference type="HAMAP-Rule" id="MF_01588"/>
    </source>
</evidence>
<dbReference type="InterPro" id="IPR033136">
    <property type="entry name" value="DNA_ligase_CS"/>
</dbReference>